<feature type="domain" description="NIPSNAP" evidence="1">
    <location>
        <begin position="33"/>
        <end position="93"/>
    </location>
</feature>
<reference evidence="2" key="1">
    <citation type="journal article" date="2011" name="Environ. Microbiol.">
        <title>Time-series analyses of Monterey Bay coastal microbial picoplankton using a 'genome proxy' microarray.</title>
        <authorList>
            <person name="Rich V.I."/>
            <person name="Pham V.D."/>
            <person name="Eppley J."/>
            <person name="Shi Y."/>
            <person name="DeLong E.F."/>
        </authorList>
    </citation>
    <scope>NUCLEOTIDE SEQUENCE</scope>
</reference>
<name>E0XX99_9DELT</name>
<proteinExistence type="predicted"/>
<dbReference type="InterPro" id="IPR012577">
    <property type="entry name" value="NIPSNAP"/>
</dbReference>
<sequence>MTIKYDRLMNVKPGSMPVVMEMGPKFPELAKKILGEEYAGGVKFYSRVMGPLNQVMWSWEVESMDEEMARNAKLQMSEEWNQMVAEFMPHVESSSIGDALWMQVSQTD</sequence>
<dbReference type="Pfam" id="PF07978">
    <property type="entry name" value="NIPSNAP"/>
    <property type="match status" value="1"/>
</dbReference>
<organism evidence="2">
    <name type="scientific">uncultured delta proteobacterium HF0070_07E19</name>
    <dbReference type="NCBI Taxonomy" id="710823"/>
    <lineage>
        <taxon>Bacteria</taxon>
        <taxon>Deltaproteobacteria</taxon>
        <taxon>environmental samples</taxon>
    </lineage>
</organism>
<evidence type="ECO:0000313" key="2">
    <source>
        <dbReference type="EMBL" id="ADI19040.1"/>
    </source>
</evidence>
<dbReference type="EMBL" id="GU474908">
    <property type="protein sequence ID" value="ADI19040.1"/>
    <property type="molecule type" value="Genomic_DNA"/>
</dbReference>
<evidence type="ECO:0000259" key="1">
    <source>
        <dbReference type="Pfam" id="PF07978"/>
    </source>
</evidence>
<dbReference type="InterPro" id="IPR011008">
    <property type="entry name" value="Dimeric_a/b-barrel"/>
</dbReference>
<accession>E0XX99</accession>
<protein>
    <recommendedName>
        <fullName evidence="1">NIPSNAP domain-containing protein</fullName>
    </recommendedName>
</protein>
<dbReference type="AlphaFoldDB" id="E0XX99"/>
<dbReference type="SUPFAM" id="SSF54909">
    <property type="entry name" value="Dimeric alpha+beta barrel"/>
    <property type="match status" value="1"/>
</dbReference>
<dbReference type="Gene3D" id="3.30.70.100">
    <property type="match status" value="1"/>
</dbReference>